<evidence type="ECO:0000256" key="2">
    <source>
        <dbReference type="ARBA" id="ARBA00023015"/>
    </source>
</evidence>
<dbReference type="CDD" id="cd05466">
    <property type="entry name" value="PBP2_LTTR_substrate"/>
    <property type="match status" value="1"/>
</dbReference>
<dbReference type="Pfam" id="PF00126">
    <property type="entry name" value="HTH_1"/>
    <property type="match status" value="1"/>
</dbReference>
<dbReference type="PANTHER" id="PTHR30419:SF8">
    <property type="entry name" value="NITROGEN ASSIMILATION TRANSCRIPTIONAL ACTIVATOR-RELATED"/>
    <property type="match status" value="1"/>
</dbReference>
<dbReference type="GO" id="GO:0005829">
    <property type="term" value="C:cytosol"/>
    <property type="evidence" value="ECO:0007669"/>
    <property type="project" value="TreeGrafter"/>
</dbReference>
<protein>
    <submittedName>
        <fullName evidence="6">LysR family transcriptional regulator [Lactobacillus plantarum]</fullName>
    </submittedName>
</protein>
<keyword evidence="2" id="KW-0805">Transcription regulation</keyword>
<keyword evidence="7" id="KW-1185">Reference proteome</keyword>
<dbReference type="FunFam" id="1.10.10.10:FF:000001">
    <property type="entry name" value="LysR family transcriptional regulator"/>
    <property type="match status" value="1"/>
</dbReference>
<dbReference type="InterPro" id="IPR005119">
    <property type="entry name" value="LysR_subst-bd"/>
</dbReference>
<dbReference type="Gene3D" id="1.10.10.10">
    <property type="entry name" value="Winged helix-like DNA-binding domain superfamily/Winged helix DNA-binding domain"/>
    <property type="match status" value="1"/>
</dbReference>
<proteinExistence type="inferred from homology"/>
<evidence type="ECO:0000313" key="6">
    <source>
        <dbReference type="EMBL" id="VDG28573.1"/>
    </source>
</evidence>
<evidence type="ECO:0000256" key="4">
    <source>
        <dbReference type="ARBA" id="ARBA00023163"/>
    </source>
</evidence>
<dbReference type="InterPro" id="IPR036388">
    <property type="entry name" value="WH-like_DNA-bd_sf"/>
</dbReference>
<comment type="similarity">
    <text evidence="1">Belongs to the LysR transcriptional regulatory family.</text>
</comment>
<dbReference type="Gene3D" id="3.40.190.290">
    <property type="match status" value="1"/>
</dbReference>
<dbReference type="Pfam" id="PF03466">
    <property type="entry name" value="LysR_substrate"/>
    <property type="match status" value="1"/>
</dbReference>
<dbReference type="InterPro" id="IPR036390">
    <property type="entry name" value="WH_DNA-bd_sf"/>
</dbReference>
<evidence type="ECO:0000256" key="3">
    <source>
        <dbReference type="ARBA" id="ARBA00023125"/>
    </source>
</evidence>
<dbReference type="Proteomes" id="UP000289996">
    <property type="component" value="Unassembled WGS sequence"/>
</dbReference>
<dbReference type="SUPFAM" id="SSF53850">
    <property type="entry name" value="Periplasmic binding protein-like II"/>
    <property type="match status" value="1"/>
</dbReference>
<evidence type="ECO:0000259" key="5">
    <source>
        <dbReference type="PROSITE" id="PS50931"/>
    </source>
</evidence>
<reference evidence="6 7" key="1">
    <citation type="submission" date="2018-11" db="EMBL/GenBank/DDBJ databases">
        <authorList>
            <person name="Wuyts S."/>
        </authorList>
    </citation>
    <scope>NUCLEOTIDE SEQUENCE [LARGE SCALE GENOMIC DNA]</scope>
    <source>
        <strain evidence="6">Lactobacillus mudanjiangensis AMBF249</strain>
    </source>
</reference>
<dbReference type="InterPro" id="IPR050950">
    <property type="entry name" value="HTH-type_LysR_regulators"/>
</dbReference>
<evidence type="ECO:0000313" key="7">
    <source>
        <dbReference type="Proteomes" id="UP000289996"/>
    </source>
</evidence>
<dbReference type="GO" id="GO:0003700">
    <property type="term" value="F:DNA-binding transcription factor activity"/>
    <property type="evidence" value="ECO:0007669"/>
    <property type="project" value="InterPro"/>
</dbReference>
<organism evidence="6 7">
    <name type="scientific">Lactiplantibacillus mudanjiangensis</name>
    <dbReference type="NCBI Taxonomy" id="1296538"/>
    <lineage>
        <taxon>Bacteria</taxon>
        <taxon>Bacillati</taxon>
        <taxon>Bacillota</taxon>
        <taxon>Bacilli</taxon>
        <taxon>Lactobacillales</taxon>
        <taxon>Lactobacillaceae</taxon>
        <taxon>Lactiplantibacillus</taxon>
    </lineage>
</organism>
<dbReference type="PRINTS" id="PR00039">
    <property type="entry name" value="HTHLYSR"/>
</dbReference>
<dbReference type="AlphaFoldDB" id="A0A660E873"/>
<keyword evidence="4" id="KW-0804">Transcription</keyword>
<dbReference type="OrthoDB" id="9803735at2"/>
<dbReference type="InterPro" id="IPR000847">
    <property type="entry name" value="LysR_HTH_N"/>
</dbReference>
<dbReference type="PROSITE" id="PS50931">
    <property type="entry name" value="HTH_LYSR"/>
    <property type="match status" value="1"/>
</dbReference>
<sequence length="294" mass="32523">MELRVLRYFQAVVQERNISRAALRLHVSQPTISRQLHDLETELGIVLFERGSRNIQLTDSGDYFANQVNQILALTDKTLANIHEEQDISGNIVIGSAEACSFLTIAQTINELQKHYPHIQTDIISTNADQIRTNIKSGYYDFGIVMEPGDKTGYDFMRLPGESRWGLLVTNHSPLATKDHVDLTDLAHEKLIISSQHGMTELLNDWLGGSATKMNVVATYNLLYNASLMVAAGVGSALCIDGIVNTNQSDLTFVPFAPRLTASTSLVWHHGQRHSAAAEAFLKQLSADINQPLP</sequence>
<evidence type="ECO:0000256" key="1">
    <source>
        <dbReference type="ARBA" id="ARBA00009437"/>
    </source>
</evidence>
<dbReference type="RefSeq" id="WP_130843637.1">
    <property type="nucleotide sequence ID" value="NZ_BJDY01000002.1"/>
</dbReference>
<dbReference type="GO" id="GO:0003677">
    <property type="term" value="F:DNA binding"/>
    <property type="evidence" value="ECO:0007669"/>
    <property type="project" value="UniProtKB-KW"/>
</dbReference>
<dbReference type="SUPFAM" id="SSF46785">
    <property type="entry name" value="Winged helix' DNA-binding domain"/>
    <property type="match status" value="1"/>
</dbReference>
<keyword evidence="3" id="KW-0238">DNA-binding</keyword>
<gene>
    <name evidence="6" type="ORF">MUDAN_MDHGFNIF_03000</name>
</gene>
<name>A0A660E873_9LACO</name>
<dbReference type="PANTHER" id="PTHR30419">
    <property type="entry name" value="HTH-TYPE TRANSCRIPTIONAL REGULATOR YBHD"/>
    <property type="match status" value="1"/>
</dbReference>
<dbReference type="EMBL" id="UYIG01000113">
    <property type="protein sequence ID" value="VDG28573.1"/>
    <property type="molecule type" value="Genomic_DNA"/>
</dbReference>
<feature type="domain" description="HTH lysR-type" evidence="5">
    <location>
        <begin position="1"/>
        <end position="58"/>
    </location>
</feature>
<accession>A0A660E873</accession>